<dbReference type="GO" id="GO:0000271">
    <property type="term" value="P:polysaccharide biosynthetic process"/>
    <property type="evidence" value="ECO:0007669"/>
    <property type="project" value="InterPro"/>
</dbReference>
<dbReference type="GO" id="GO:0015774">
    <property type="term" value="P:polysaccharide transport"/>
    <property type="evidence" value="ECO:0007669"/>
    <property type="project" value="InterPro"/>
</dbReference>
<dbReference type="InterPro" id="IPR007833">
    <property type="entry name" value="Capsule_polysaccharide_synth"/>
</dbReference>
<dbReference type="RefSeq" id="WP_058240817.1">
    <property type="nucleotide sequence ID" value="NZ_CYPW01000027.1"/>
</dbReference>
<keyword evidence="2" id="KW-1185">Reference proteome</keyword>
<evidence type="ECO:0000313" key="1">
    <source>
        <dbReference type="EMBL" id="CUH53683.1"/>
    </source>
</evidence>
<name>A0A0P1ET91_9RHOB</name>
<organism evidence="1 2">
    <name type="scientific">Shimia marina</name>
    <dbReference type="NCBI Taxonomy" id="321267"/>
    <lineage>
        <taxon>Bacteria</taxon>
        <taxon>Pseudomonadati</taxon>
        <taxon>Pseudomonadota</taxon>
        <taxon>Alphaproteobacteria</taxon>
        <taxon>Rhodobacterales</taxon>
        <taxon>Roseobacteraceae</taxon>
    </lineage>
</organism>
<gene>
    <name evidence="1" type="ORF">SHM7688_03142</name>
</gene>
<dbReference type="Proteomes" id="UP000054823">
    <property type="component" value="Unassembled WGS sequence"/>
</dbReference>
<dbReference type="AlphaFoldDB" id="A0A0P1ET91"/>
<dbReference type="OrthoDB" id="9794206at2"/>
<dbReference type="EMBL" id="CYPW01000027">
    <property type="protein sequence ID" value="CUH53683.1"/>
    <property type="molecule type" value="Genomic_DNA"/>
</dbReference>
<protein>
    <submittedName>
        <fullName evidence="1">Capsule polysaccharide biosynthesis protein</fullName>
    </submittedName>
</protein>
<reference evidence="1 2" key="1">
    <citation type="submission" date="2015-09" db="EMBL/GenBank/DDBJ databases">
        <authorList>
            <consortium name="Swine Surveillance"/>
        </authorList>
    </citation>
    <scope>NUCLEOTIDE SEQUENCE [LARGE SCALE GENOMIC DNA]</scope>
    <source>
        <strain evidence="1 2">CECT 7688</strain>
    </source>
</reference>
<accession>A0A0P1ET91</accession>
<dbReference type="Pfam" id="PF05159">
    <property type="entry name" value="Capsule_synth"/>
    <property type="match status" value="1"/>
</dbReference>
<evidence type="ECO:0000313" key="2">
    <source>
        <dbReference type="Proteomes" id="UP000054823"/>
    </source>
</evidence>
<proteinExistence type="predicted"/>
<sequence>MQRFQFTCLDPRKKKRATIARVLSESGPIHWRKLAPLSLRSWPETAKVAQEALEMSKDRGASGFAQALHLWLLKLQYNGARAYFTKHADQVAVCWNGLNGTRRVFMQGAKAAGAKTLFFELGPFPGRITVDPQGVNNASCLPRDIAPYADWYHTAEKRNWRDIKGQIKQRSALRDAEVLDAPPLSDPFIFVALQTPGDSQLRLFGGNFPTVPILIDAIAKAAKALPEGWHIRIKEHPTAPESFAAQIQSALPGKVFLDNANDTFSQVAASRGVVTVNSSVGLEAMFYDKPVVACGQCYWAIDGVALRAPDTVALTALFAAPETLSFSTKARDAFMSFLDQVYYPSIEGEPPFALIAQRLSDSDTSGIWRRKT</sequence>
<dbReference type="SUPFAM" id="SSF53756">
    <property type="entry name" value="UDP-Glycosyltransferase/glycogen phosphorylase"/>
    <property type="match status" value="1"/>
</dbReference>
<dbReference type="STRING" id="321267.SHM7688_03142"/>